<keyword evidence="8 9" id="KW-0472">Membrane</keyword>
<dbReference type="OrthoDB" id="9762778at2"/>
<evidence type="ECO:0000256" key="3">
    <source>
        <dbReference type="ARBA" id="ARBA00022475"/>
    </source>
</evidence>
<organism evidence="12 13">
    <name type="scientific">Anaeroglobus geminatus F0357</name>
    <dbReference type="NCBI Taxonomy" id="861450"/>
    <lineage>
        <taxon>Bacteria</taxon>
        <taxon>Bacillati</taxon>
        <taxon>Bacillota</taxon>
        <taxon>Negativicutes</taxon>
        <taxon>Veillonellales</taxon>
        <taxon>Veillonellaceae</taxon>
        <taxon>Anaeroglobus</taxon>
    </lineage>
</organism>
<gene>
    <name evidence="12" type="ORF">HMPREF0080_00397</name>
</gene>
<dbReference type="GO" id="GO:0015421">
    <property type="term" value="F:ABC-type oligopeptide transporter activity"/>
    <property type="evidence" value="ECO:0007669"/>
    <property type="project" value="TreeGrafter"/>
</dbReference>
<proteinExistence type="predicted"/>
<dbReference type="SUPFAM" id="SSF52540">
    <property type="entry name" value="P-loop containing nucleoside triphosphate hydrolases"/>
    <property type="match status" value="1"/>
</dbReference>
<dbReference type="InterPro" id="IPR039421">
    <property type="entry name" value="Type_1_exporter"/>
</dbReference>
<keyword evidence="6 12" id="KW-0067">ATP-binding</keyword>
<dbReference type="InterPro" id="IPR003439">
    <property type="entry name" value="ABC_transporter-like_ATP-bd"/>
</dbReference>
<dbReference type="InterPro" id="IPR027417">
    <property type="entry name" value="P-loop_NTPase"/>
</dbReference>
<dbReference type="GO" id="GO:0005886">
    <property type="term" value="C:plasma membrane"/>
    <property type="evidence" value="ECO:0007669"/>
    <property type="project" value="UniProtKB-SubCell"/>
</dbReference>
<dbReference type="HOGENOM" id="CLU_000604_84_3_9"/>
<evidence type="ECO:0000256" key="4">
    <source>
        <dbReference type="ARBA" id="ARBA00022692"/>
    </source>
</evidence>
<evidence type="ECO:0000259" key="11">
    <source>
        <dbReference type="PROSITE" id="PS50929"/>
    </source>
</evidence>
<feature type="transmembrane region" description="Helical" evidence="9">
    <location>
        <begin position="24"/>
        <end position="45"/>
    </location>
</feature>
<name>G9YFI5_9FIRM</name>
<dbReference type="InterPro" id="IPR036640">
    <property type="entry name" value="ABC1_TM_sf"/>
</dbReference>
<dbReference type="SMART" id="SM00382">
    <property type="entry name" value="AAA"/>
    <property type="match status" value="1"/>
</dbReference>
<dbReference type="STRING" id="861450.HMPREF0080_00397"/>
<keyword evidence="3" id="KW-1003">Cell membrane</keyword>
<comment type="subcellular location">
    <subcellularLocation>
        <location evidence="1">Cell membrane</location>
        <topology evidence="1">Multi-pass membrane protein</topology>
    </subcellularLocation>
</comment>
<dbReference type="PROSITE" id="PS00211">
    <property type="entry name" value="ABC_TRANSPORTER_1"/>
    <property type="match status" value="1"/>
</dbReference>
<dbReference type="InterPro" id="IPR011527">
    <property type="entry name" value="ABC1_TM_dom"/>
</dbReference>
<dbReference type="GO" id="GO:0016887">
    <property type="term" value="F:ATP hydrolysis activity"/>
    <property type="evidence" value="ECO:0007669"/>
    <property type="project" value="InterPro"/>
</dbReference>
<feature type="transmembrane region" description="Helical" evidence="9">
    <location>
        <begin position="244"/>
        <end position="265"/>
    </location>
</feature>
<feature type="transmembrane region" description="Helical" evidence="9">
    <location>
        <begin position="271"/>
        <end position="289"/>
    </location>
</feature>
<dbReference type="PROSITE" id="PS50929">
    <property type="entry name" value="ABC_TM1F"/>
    <property type="match status" value="1"/>
</dbReference>
<dbReference type="Gene3D" id="3.40.50.300">
    <property type="entry name" value="P-loop containing nucleotide triphosphate hydrolases"/>
    <property type="match status" value="1"/>
</dbReference>
<dbReference type="Pfam" id="PF00005">
    <property type="entry name" value="ABC_tran"/>
    <property type="match status" value="1"/>
</dbReference>
<feature type="domain" description="ABC transmembrane type-1" evidence="11">
    <location>
        <begin position="26"/>
        <end position="307"/>
    </location>
</feature>
<feature type="transmembrane region" description="Helical" evidence="9">
    <location>
        <begin position="60"/>
        <end position="81"/>
    </location>
</feature>
<dbReference type="Pfam" id="PF00664">
    <property type="entry name" value="ABC_membrane"/>
    <property type="match status" value="1"/>
</dbReference>
<reference evidence="12 13" key="1">
    <citation type="submission" date="2011-08" db="EMBL/GenBank/DDBJ databases">
        <authorList>
            <person name="Weinstock G."/>
            <person name="Sodergren E."/>
            <person name="Clifton S."/>
            <person name="Fulton L."/>
            <person name="Fulton B."/>
            <person name="Courtney L."/>
            <person name="Fronick C."/>
            <person name="Harrison M."/>
            <person name="Strong C."/>
            <person name="Farmer C."/>
            <person name="Delahaunty K."/>
            <person name="Markovic C."/>
            <person name="Hall O."/>
            <person name="Minx P."/>
            <person name="Tomlinson C."/>
            <person name="Mitreva M."/>
            <person name="Hou S."/>
            <person name="Chen J."/>
            <person name="Wollam A."/>
            <person name="Pepin K.H."/>
            <person name="Johnson M."/>
            <person name="Bhonagiri V."/>
            <person name="Zhang X."/>
            <person name="Suruliraj S."/>
            <person name="Warren W."/>
            <person name="Chinwalla A."/>
            <person name="Mardis E.R."/>
            <person name="Wilson R.K."/>
        </authorList>
    </citation>
    <scope>NUCLEOTIDE SEQUENCE [LARGE SCALE GENOMIC DNA]</scope>
    <source>
        <strain evidence="12 13">F0357</strain>
    </source>
</reference>
<evidence type="ECO:0000313" key="12">
    <source>
        <dbReference type="EMBL" id="EHM42999.1"/>
    </source>
</evidence>
<feature type="domain" description="ABC transporter" evidence="10">
    <location>
        <begin position="341"/>
        <end position="575"/>
    </location>
</feature>
<dbReference type="PATRIC" id="fig|861450.3.peg.379"/>
<dbReference type="GO" id="GO:0005524">
    <property type="term" value="F:ATP binding"/>
    <property type="evidence" value="ECO:0007669"/>
    <property type="project" value="UniProtKB-KW"/>
</dbReference>
<evidence type="ECO:0000313" key="13">
    <source>
        <dbReference type="Proteomes" id="UP000005481"/>
    </source>
</evidence>
<dbReference type="FunFam" id="3.40.50.300:FF:000218">
    <property type="entry name" value="Multidrug ABC transporter ATP-binding protein"/>
    <property type="match status" value="1"/>
</dbReference>
<dbReference type="FunFam" id="1.20.1560.10:FF:000011">
    <property type="entry name" value="Multidrug ABC transporter ATP-binding protein"/>
    <property type="match status" value="1"/>
</dbReference>
<dbReference type="InterPro" id="IPR017871">
    <property type="entry name" value="ABC_transporter-like_CS"/>
</dbReference>
<keyword evidence="2" id="KW-0813">Transport</keyword>
<dbReference type="SUPFAM" id="SSF90123">
    <property type="entry name" value="ABC transporter transmembrane region"/>
    <property type="match status" value="1"/>
</dbReference>
<feature type="transmembrane region" description="Helical" evidence="9">
    <location>
        <begin position="140"/>
        <end position="160"/>
    </location>
</feature>
<evidence type="ECO:0000259" key="10">
    <source>
        <dbReference type="PROSITE" id="PS50893"/>
    </source>
</evidence>
<dbReference type="RefSeq" id="WP_006789381.1">
    <property type="nucleotide sequence ID" value="NZ_JH417570.1"/>
</dbReference>
<evidence type="ECO:0000256" key="8">
    <source>
        <dbReference type="ARBA" id="ARBA00023136"/>
    </source>
</evidence>
<dbReference type="EMBL" id="AGCJ01000013">
    <property type="protein sequence ID" value="EHM42999.1"/>
    <property type="molecule type" value="Genomic_DNA"/>
</dbReference>
<comment type="caution">
    <text evidence="12">The sequence shown here is derived from an EMBL/GenBank/DDBJ whole genome shotgun (WGS) entry which is preliminary data.</text>
</comment>
<keyword evidence="5" id="KW-0547">Nucleotide-binding</keyword>
<dbReference type="PANTHER" id="PTHR43394:SF1">
    <property type="entry name" value="ATP-BINDING CASSETTE SUB-FAMILY B MEMBER 10, MITOCHONDRIAL"/>
    <property type="match status" value="1"/>
</dbReference>
<protein>
    <submittedName>
        <fullName evidence="12">Putative lipid A export permease/ATP-binding protein MsbA</fullName>
    </submittedName>
</protein>
<evidence type="ECO:0000256" key="6">
    <source>
        <dbReference type="ARBA" id="ARBA00022840"/>
    </source>
</evidence>
<evidence type="ECO:0000256" key="5">
    <source>
        <dbReference type="ARBA" id="ARBA00022741"/>
    </source>
</evidence>
<dbReference type="CDD" id="cd18552">
    <property type="entry name" value="ABC_6TM_MsbA_like"/>
    <property type="match status" value="1"/>
</dbReference>
<keyword evidence="7 9" id="KW-1133">Transmembrane helix</keyword>
<dbReference type="AlphaFoldDB" id="G9YFI5"/>
<keyword evidence="4 9" id="KW-0812">Transmembrane</keyword>
<dbReference type="PROSITE" id="PS50893">
    <property type="entry name" value="ABC_TRANSPORTER_2"/>
    <property type="match status" value="1"/>
</dbReference>
<evidence type="ECO:0000256" key="1">
    <source>
        <dbReference type="ARBA" id="ARBA00004651"/>
    </source>
</evidence>
<dbReference type="InterPro" id="IPR003593">
    <property type="entry name" value="AAA+_ATPase"/>
</dbReference>
<sequence>MKQYNSWESYKRLLRFVVPYKKKLGVAVICMSFSGLSNVVVPWVIKDVIDKVLAQKDTQTLNLICIGILALFIFRGFFYFWQKYLMSYIGQHIVNDIREALYRHIQNMSLSYFDRRKTGNIMSNLTNDVTALQTAIADNLISFVQEAVILIGSLVSMFYLYWKLTFLTLAVVPLVVFTINYFGKRLRRAGHKVQGKLADITALIEEAISGIRIIRSFNREGHEIDRFVDQNDKNFWALMATTRLTAMLTPFIQFFAAVAVVGIIWYGGMSVINGAMTAGALIAFLIYAINLSNPVRRISEIYGDIQRSLAAADRVFETLDTESDVKEKTNAVRLDIVKGKVQFEHVYFSYDEEHEALTDFNLTVEPGQIVALVGPSGAGKSTIANLVPRFYDVTSGSLKIDGIDVRDVTFSSLRSQIGLVPQETMLFNTTILENIRYGRLNATEEEVVAAAKAANAHNFIFVLPDGYATVVGDRGNALSGGQRQRIAIARAILKDPRILILDEATSALDTESEKIVQAALETLMQGRTALVIAHRLSTVRDADKIVVINHGSIVEAGTHEELLAREGLYASLYAVQFNPVSVTEG</sequence>
<dbReference type="Proteomes" id="UP000005481">
    <property type="component" value="Unassembled WGS sequence"/>
</dbReference>
<dbReference type="eggNOG" id="COG1132">
    <property type="taxonomic scope" value="Bacteria"/>
</dbReference>
<feature type="transmembrane region" description="Helical" evidence="9">
    <location>
        <begin position="166"/>
        <end position="183"/>
    </location>
</feature>
<evidence type="ECO:0000256" key="2">
    <source>
        <dbReference type="ARBA" id="ARBA00022448"/>
    </source>
</evidence>
<keyword evidence="13" id="KW-1185">Reference proteome</keyword>
<accession>G9YFI5</accession>
<dbReference type="PANTHER" id="PTHR43394">
    <property type="entry name" value="ATP-DEPENDENT PERMEASE MDL1, MITOCHONDRIAL"/>
    <property type="match status" value="1"/>
</dbReference>
<evidence type="ECO:0000256" key="9">
    <source>
        <dbReference type="SAM" id="Phobius"/>
    </source>
</evidence>
<dbReference type="Gene3D" id="1.20.1560.10">
    <property type="entry name" value="ABC transporter type 1, transmembrane domain"/>
    <property type="match status" value="1"/>
</dbReference>
<evidence type="ECO:0000256" key="7">
    <source>
        <dbReference type="ARBA" id="ARBA00022989"/>
    </source>
</evidence>